<feature type="domain" description="DUF2157" evidence="2">
    <location>
        <begin position="14"/>
        <end position="146"/>
    </location>
</feature>
<feature type="transmembrane region" description="Helical" evidence="1">
    <location>
        <begin position="195"/>
        <end position="211"/>
    </location>
</feature>
<comment type="caution">
    <text evidence="3">The sequence shown here is derived from an EMBL/GenBank/DDBJ whole genome shotgun (WGS) entry which is preliminary data.</text>
</comment>
<dbReference type="EMBL" id="MCRK01000034">
    <property type="protein sequence ID" value="OPA77996.1"/>
    <property type="molecule type" value="Genomic_DNA"/>
</dbReference>
<dbReference type="Proteomes" id="UP000189728">
    <property type="component" value="Unassembled WGS sequence"/>
</dbReference>
<protein>
    <recommendedName>
        <fullName evidence="2">DUF2157 domain-containing protein</fullName>
    </recommendedName>
</protein>
<keyword evidence="1" id="KW-0472">Membrane</keyword>
<dbReference type="InterPro" id="IPR018677">
    <property type="entry name" value="DUF2157"/>
</dbReference>
<evidence type="ECO:0000313" key="3">
    <source>
        <dbReference type="EMBL" id="OPA77996.1"/>
    </source>
</evidence>
<reference evidence="3 4" key="1">
    <citation type="submission" date="2016-08" db="EMBL/GenBank/DDBJ databases">
        <title>Campylobacter species from sea mammals.</title>
        <authorList>
            <person name="Gilbert M.J."/>
            <person name="Byrne B.A."/>
            <person name="Zomer A.L."/>
            <person name="Wagenaar J.A."/>
        </authorList>
    </citation>
    <scope>NUCLEOTIDE SEQUENCE [LARGE SCALE GENOMIC DNA]</scope>
    <source>
        <strain evidence="3 4">1105248</strain>
    </source>
</reference>
<feature type="transmembrane region" description="Helical" evidence="1">
    <location>
        <begin position="314"/>
        <end position="333"/>
    </location>
</feature>
<feature type="transmembrane region" description="Helical" evidence="1">
    <location>
        <begin position="102"/>
        <end position="120"/>
    </location>
</feature>
<organism evidence="3 4">
    <name type="scientific">Campylobacter pinnipediorum subsp. pinnipediorum</name>
    <dbReference type="NCBI Taxonomy" id="1660067"/>
    <lineage>
        <taxon>Bacteria</taxon>
        <taxon>Pseudomonadati</taxon>
        <taxon>Campylobacterota</taxon>
        <taxon>Epsilonproteobacteria</taxon>
        <taxon>Campylobacterales</taxon>
        <taxon>Campylobacteraceae</taxon>
        <taxon>Campylobacter</taxon>
    </lineage>
</organism>
<feature type="transmembrane region" description="Helical" evidence="1">
    <location>
        <begin position="71"/>
        <end position="90"/>
    </location>
</feature>
<gene>
    <name evidence="3" type="ORF">BFG04_03505</name>
</gene>
<feature type="transmembrane region" description="Helical" evidence="1">
    <location>
        <begin position="288"/>
        <end position="308"/>
    </location>
</feature>
<feature type="transmembrane region" description="Helical" evidence="1">
    <location>
        <begin position="132"/>
        <end position="165"/>
    </location>
</feature>
<feature type="transmembrane region" description="Helical" evidence="1">
    <location>
        <begin position="257"/>
        <end position="276"/>
    </location>
</feature>
<feature type="transmembrane region" description="Helical" evidence="1">
    <location>
        <begin position="223"/>
        <end position="241"/>
    </location>
</feature>
<evidence type="ECO:0000313" key="4">
    <source>
        <dbReference type="Proteomes" id="UP000189728"/>
    </source>
</evidence>
<sequence>MKNISVKEILKCKQEGIAKDEFINKMSERYNYSIINSETNSNFLLHLLAYLFFGLSLFFLVGSNWEEIPDYIRLVLLAGLTLFLNISGLYTYKKGNFKHSEMIFFLAILVYGTSIALISQTYHLDSYMPDGLLLYAIGSIVLSVCIFSSFLTAISLMISIIWLCFELYYYNINSIYFICFILLSVFVCYKKSGKFLVFNIILGIIIYLFALEHKINETNLREYIVMYCFCILMCFLFFISLKEPLSKIGQVQNSQNFYNISQVFASLCLIFLSFVLDYKPMQMSFYDIFNNIYGFIFVSLFVINSIIAFYFKNLLLFIVNFILLCLPIAFFYIQNEGMFFSIICIILGGLYIKNYKLFLGLLLIFSTSIIRYFEFSGDYISTSALFLFFGFVMFVILKLKRVKNEK</sequence>
<evidence type="ECO:0000256" key="1">
    <source>
        <dbReference type="SAM" id="Phobius"/>
    </source>
</evidence>
<keyword evidence="1" id="KW-1133">Transmembrane helix</keyword>
<proteinExistence type="predicted"/>
<evidence type="ECO:0000259" key="2">
    <source>
        <dbReference type="Pfam" id="PF09925"/>
    </source>
</evidence>
<feature type="transmembrane region" description="Helical" evidence="1">
    <location>
        <begin position="379"/>
        <end position="397"/>
    </location>
</feature>
<name>A0AAX0L9Z8_9BACT</name>
<dbReference type="AlphaFoldDB" id="A0AAX0L9Z8"/>
<dbReference type="RefSeq" id="WP_078415482.1">
    <property type="nucleotide sequence ID" value="NZ_MCRK01000034.1"/>
</dbReference>
<dbReference type="Pfam" id="PF09925">
    <property type="entry name" value="DUF2157"/>
    <property type="match status" value="1"/>
</dbReference>
<feature type="transmembrane region" description="Helical" evidence="1">
    <location>
        <begin position="172"/>
        <end position="189"/>
    </location>
</feature>
<keyword evidence="1" id="KW-0812">Transmembrane</keyword>
<accession>A0AAX0L9Z8</accession>
<feature type="transmembrane region" description="Helical" evidence="1">
    <location>
        <begin position="43"/>
        <end position="65"/>
    </location>
</feature>